<accession>A0A0C4DVG0</accession>
<dbReference type="VEuPathDB" id="FungiDB:MAPG_03964"/>
<protein>
    <recommendedName>
        <fullName evidence="4">Small ribosomal subunit protein uS9m</fullName>
    </recommendedName>
    <alternativeName>
        <fullName evidence="5">37S ribosomal protein S9, mitochondrial</fullName>
    </alternativeName>
</protein>
<dbReference type="GO" id="GO:0005763">
    <property type="term" value="C:mitochondrial small ribosomal subunit"/>
    <property type="evidence" value="ECO:0007669"/>
    <property type="project" value="TreeGrafter"/>
</dbReference>
<dbReference type="FunFam" id="3.30.230.10:FF:000001">
    <property type="entry name" value="30S ribosomal protein S9"/>
    <property type="match status" value="1"/>
</dbReference>
<keyword evidence="2 6" id="KW-0689">Ribosomal protein</keyword>
<dbReference type="OrthoDB" id="10254627at2759"/>
<keyword evidence="3" id="KW-0687">Ribonucleoprotein</keyword>
<dbReference type="AlphaFoldDB" id="A0A0C4DVG0"/>
<dbReference type="Pfam" id="PF00380">
    <property type="entry name" value="Ribosomal_S9"/>
    <property type="match status" value="1"/>
</dbReference>
<dbReference type="GO" id="GO:0003735">
    <property type="term" value="F:structural constituent of ribosome"/>
    <property type="evidence" value="ECO:0007669"/>
    <property type="project" value="InterPro"/>
</dbReference>
<dbReference type="Gene3D" id="3.30.230.10">
    <property type="match status" value="1"/>
</dbReference>
<evidence type="ECO:0000256" key="4">
    <source>
        <dbReference type="ARBA" id="ARBA00039318"/>
    </source>
</evidence>
<evidence type="ECO:0000313" key="7">
    <source>
        <dbReference type="EnsemblFungi" id="MAPG_03964T0"/>
    </source>
</evidence>
<evidence type="ECO:0000256" key="3">
    <source>
        <dbReference type="ARBA" id="ARBA00023274"/>
    </source>
</evidence>
<dbReference type="eggNOG" id="KOG1697">
    <property type="taxonomic scope" value="Eukaryota"/>
</dbReference>
<dbReference type="SUPFAM" id="SSF54211">
    <property type="entry name" value="Ribosomal protein S5 domain 2-like"/>
    <property type="match status" value="1"/>
</dbReference>
<reference evidence="7" key="5">
    <citation type="submission" date="2015-06" db="UniProtKB">
        <authorList>
            <consortium name="EnsemblFungi"/>
        </authorList>
    </citation>
    <scope>IDENTIFICATION</scope>
    <source>
        <strain evidence="7">ATCC 64411</strain>
    </source>
</reference>
<organism evidence="7 8">
    <name type="scientific">Magnaporthiopsis poae (strain ATCC 64411 / 73-15)</name>
    <name type="common">Kentucky bluegrass fungus</name>
    <name type="synonym">Magnaporthe poae</name>
    <dbReference type="NCBI Taxonomy" id="644358"/>
    <lineage>
        <taxon>Eukaryota</taxon>
        <taxon>Fungi</taxon>
        <taxon>Dikarya</taxon>
        <taxon>Ascomycota</taxon>
        <taxon>Pezizomycotina</taxon>
        <taxon>Sordariomycetes</taxon>
        <taxon>Sordariomycetidae</taxon>
        <taxon>Magnaporthales</taxon>
        <taxon>Magnaporthaceae</taxon>
        <taxon>Magnaporthiopsis</taxon>
    </lineage>
</organism>
<dbReference type="GO" id="GO:0006412">
    <property type="term" value="P:translation"/>
    <property type="evidence" value="ECO:0007669"/>
    <property type="project" value="InterPro"/>
</dbReference>
<sequence>MKTLGQALGLARGAGTQCTPLRSLRHRLQALSIAPRAVAGRAQSTVSGRYPSDSTAQLSTAMQAATTVRHARPVPVSPSYFSRMSQFNDDYVRITDYFRRLKHLPLDTVNVEPVTWKKLEDYKAACGEPVRASDYADCIKMVKHLHKVDSRLKSDGLRKALVPFMRDITPHKNERRPAHIDKFGRSLGVGRRKEASARVYLVEGTGEVLINGKPMTQVFGRVHDRESVIWPLKATERMDKYSIWAHVSGGGTTGQAEALTLGVSHALMAHEPALKPVLRRAGCVTRDPRMVERKKPGHVKARKMPAWVKR</sequence>
<name>A0A0C4DVG0_MAGP6</name>
<reference evidence="8" key="2">
    <citation type="submission" date="2010-05" db="EMBL/GenBank/DDBJ databases">
        <title>The genome sequence of Magnaporthe poae strain ATCC 64411.</title>
        <authorList>
            <person name="Ma L.-J."/>
            <person name="Dead R."/>
            <person name="Young S."/>
            <person name="Zeng Q."/>
            <person name="Koehrsen M."/>
            <person name="Alvarado L."/>
            <person name="Berlin A."/>
            <person name="Chapman S.B."/>
            <person name="Chen Z."/>
            <person name="Freedman E."/>
            <person name="Gellesch M."/>
            <person name="Goldberg J."/>
            <person name="Griggs A."/>
            <person name="Gujja S."/>
            <person name="Heilman E.R."/>
            <person name="Heiman D."/>
            <person name="Hepburn T."/>
            <person name="Howarth C."/>
            <person name="Jen D."/>
            <person name="Larson L."/>
            <person name="Mehta T."/>
            <person name="Neiman D."/>
            <person name="Pearson M."/>
            <person name="Roberts A."/>
            <person name="Saif S."/>
            <person name="Shea T."/>
            <person name="Shenoy N."/>
            <person name="Sisk P."/>
            <person name="Stolte C."/>
            <person name="Sykes S."/>
            <person name="Walk T."/>
            <person name="White J."/>
            <person name="Yandava C."/>
            <person name="Haas B."/>
            <person name="Nusbaum C."/>
            <person name="Birren B."/>
        </authorList>
    </citation>
    <scope>NUCLEOTIDE SEQUENCE [LARGE SCALE GENOMIC DNA]</scope>
    <source>
        <strain evidence="8">ATCC 64411 / 73-15</strain>
    </source>
</reference>
<keyword evidence="8" id="KW-1185">Reference proteome</keyword>
<dbReference type="InterPro" id="IPR020568">
    <property type="entry name" value="Ribosomal_Su5_D2-typ_SF"/>
</dbReference>
<dbReference type="PANTHER" id="PTHR21569">
    <property type="entry name" value="RIBOSOMAL PROTEIN S9"/>
    <property type="match status" value="1"/>
</dbReference>
<reference evidence="6" key="3">
    <citation type="submission" date="2011-03" db="EMBL/GenBank/DDBJ databases">
        <title>Annotation of Magnaporthe poae ATCC 64411.</title>
        <authorList>
            <person name="Ma L.-J."/>
            <person name="Dead R."/>
            <person name="Young S.K."/>
            <person name="Zeng Q."/>
            <person name="Gargeya S."/>
            <person name="Fitzgerald M."/>
            <person name="Haas B."/>
            <person name="Abouelleil A."/>
            <person name="Alvarado L."/>
            <person name="Arachchi H.M."/>
            <person name="Berlin A."/>
            <person name="Brown A."/>
            <person name="Chapman S.B."/>
            <person name="Chen Z."/>
            <person name="Dunbar C."/>
            <person name="Freedman E."/>
            <person name="Gearin G."/>
            <person name="Gellesch M."/>
            <person name="Goldberg J."/>
            <person name="Griggs A."/>
            <person name="Gujja S."/>
            <person name="Heiman D."/>
            <person name="Howarth C."/>
            <person name="Larson L."/>
            <person name="Lui A."/>
            <person name="MacDonald P.J.P."/>
            <person name="Mehta T."/>
            <person name="Montmayeur A."/>
            <person name="Murphy C."/>
            <person name="Neiman D."/>
            <person name="Pearson M."/>
            <person name="Priest M."/>
            <person name="Roberts A."/>
            <person name="Saif S."/>
            <person name="Shea T."/>
            <person name="Shenoy N."/>
            <person name="Sisk P."/>
            <person name="Stolte C."/>
            <person name="Sykes S."/>
            <person name="Yandava C."/>
            <person name="Wortman J."/>
            <person name="Nusbaum C."/>
            <person name="Birren B."/>
        </authorList>
    </citation>
    <scope>NUCLEOTIDE SEQUENCE</scope>
    <source>
        <strain evidence="6">ATCC 64411</strain>
    </source>
</reference>
<gene>
    <name evidence="6" type="ORF">MAPG_03964</name>
</gene>
<proteinExistence type="inferred from homology"/>
<dbReference type="Proteomes" id="UP000011715">
    <property type="component" value="Unassembled WGS sequence"/>
</dbReference>
<dbReference type="GO" id="GO:0003723">
    <property type="term" value="F:RNA binding"/>
    <property type="evidence" value="ECO:0007669"/>
    <property type="project" value="TreeGrafter"/>
</dbReference>
<dbReference type="OMA" id="TARTDKY"/>
<dbReference type="EnsemblFungi" id="MAPG_03964T0">
    <property type="protein sequence ID" value="MAPG_03964T0"/>
    <property type="gene ID" value="MAPG_03964"/>
</dbReference>
<reference evidence="6" key="1">
    <citation type="submission" date="2010-05" db="EMBL/GenBank/DDBJ databases">
        <title>The Genome Sequence of Magnaporthe poae strain ATCC 64411.</title>
        <authorList>
            <consortium name="The Broad Institute Genome Sequencing Platform"/>
            <consortium name="Broad Institute Genome Sequencing Center for Infectious Disease"/>
            <person name="Ma L.-J."/>
            <person name="Dead R."/>
            <person name="Young S."/>
            <person name="Zeng Q."/>
            <person name="Koehrsen M."/>
            <person name="Alvarado L."/>
            <person name="Berlin A."/>
            <person name="Chapman S.B."/>
            <person name="Chen Z."/>
            <person name="Freedman E."/>
            <person name="Gellesch M."/>
            <person name="Goldberg J."/>
            <person name="Griggs A."/>
            <person name="Gujja S."/>
            <person name="Heilman E.R."/>
            <person name="Heiman D."/>
            <person name="Hepburn T."/>
            <person name="Howarth C."/>
            <person name="Jen D."/>
            <person name="Larson L."/>
            <person name="Mehta T."/>
            <person name="Neiman D."/>
            <person name="Pearson M."/>
            <person name="Roberts A."/>
            <person name="Saif S."/>
            <person name="Shea T."/>
            <person name="Shenoy N."/>
            <person name="Sisk P."/>
            <person name="Stolte C."/>
            <person name="Sykes S."/>
            <person name="Walk T."/>
            <person name="White J."/>
            <person name="Yandava C."/>
            <person name="Haas B."/>
            <person name="Nusbaum C."/>
            <person name="Birren B."/>
        </authorList>
    </citation>
    <scope>NUCLEOTIDE SEQUENCE</scope>
    <source>
        <strain evidence="6">ATCC 64411</strain>
    </source>
</reference>
<dbReference type="NCBIfam" id="NF001099">
    <property type="entry name" value="PRK00132.1"/>
    <property type="match status" value="1"/>
</dbReference>
<comment type="similarity">
    <text evidence="1">Belongs to the universal ribosomal protein uS9 family.</text>
</comment>
<reference evidence="7" key="4">
    <citation type="journal article" date="2015" name="G3 (Bethesda)">
        <title>Genome sequences of three phytopathogenic species of the Magnaporthaceae family of fungi.</title>
        <authorList>
            <person name="Okagaki L.H."/>
            <person name="Nunes C.C."/>
            <person name="Sailsbery J."/>
            <person name="Clay B."/>
            <person name="Brown D."/>
            <person name="John T."/>
            <person name="Oh Y."/>
            <person name="Young N."/>
            <person name="Fitzgerald M."/>
            <person name="Haas B.J."/>
            <person name="Zeng Q."/>
            <person name="Young S."/>
            <person name="Adiconis X."/>
            <person name="Fan L."/>
            <person name="Levin J.Z."/>
            <person name="Mitchell T.K."/>
            <person name="Okubara P.A."/>
            <person name="Farman M.L."/>
            <person name="Kohn L.M."/>
            <person name="Birren B."/>
            <person name="Ma L.-J."/>
            <person name="Dean R.A."/>
        </authorList>
    </citation>
    <scope>NUCLEOTIDE SEQUENCE</scope>
    <source>
        <strain evidence="7">ATCC 64411 / 73-15</strain>
    </source>
</reference>
<dbReference type="EMBL" id="GL876968">
    <property type="protein sequence ID" value="KLU84930.1"/>
    <property type="molecule type" value="Genomic_DNA"/>
</dbReference>
<evidence type="ECO:0000256" key="2">
    <source>
        <dbReference type="ARBA" id="ARBA00022980"/>
    </source>
</evidence>
<dbReference type="STRING" id="644358.A0A0C4DVG0"/>
<evidence type="ECO:0000256" key="1">
    <source>
        <dbReference type="ARBA" id="ARBA00005251"/>
    </source>
</evidence>
<dbReference type="PANTHER" id="PTHR21569:SF1">
    <property type="entry name" value="SMALL RIBOSOMAL SUBUNIT PROTEIN US9M"/>
    <property type="match status" value="1"/>
</dbReference>
<dbReference type="EMBL" id="ADBL01000934">
    <property type="status" value="NOT_ANNOTATED_CDS"/>
    <property type="molecule type" value="Genomic_DNA"/>
</dbReference>
<evidence type="ECO:0000313" key="8">
    <source>
        <dbReference type="Proteomes" id="UP000011715"/>
    </source>
</evidence>
<evidence type="ECO:0000313" key="6">
    <source>
        <dbReference type="EMBL" id="KLU84930.1"/>
    </source>
</evidence>
<dbReference type="InterPro" id="IPR000754">
    <property type="entry name" value="Ribosomal_uS9"/>
</dbReference>
<dbReference type="InterPro" id="IPR014721">
    <property type="entry name" value="Ribsml_uS5_D2-typ_fold_subgr"/>
</dbReference>
<evidence type="ECO:0000256" key="5">
    <source>
        <dbReference type="ARBA" id="ARBA00042623"/>
    </source>
</evidence>
<dbReference type="InterPro" id="IPR023035">
    <property type="entry name" value="Ribosomal_uS9_bac/plastid"/>
</dbReference>